<reference evidence="2 3" key="1">
    <citation type="submission" date="2021-07" db="EMBL/GenBank/DDBJ databases">
        <title>Paenibacillus radiodurans sp. nov., isolated from the southeastern edge of Tengger Desert.</title>
        <authorList>
            <person name="Zhang G."/>
        </authorList>
    </citation>
    <scope>NUCLEOTIDE SEQUENCE [LARGE SCALE GENOMIC DNA]</scope>
    <source>
        <strain evidence="2 3">DT7-4</strain>
    </source>
</reference>
<protein>
    <submittedName>
        <fullName evidence="2">Uncharacterized protein</fullName>
    </submittedName>
</protein>
<accession>A0ABS7D109</accession>
<dbReference type="Proteomes" id="UP000812277">
    <property type="component" value="Unassembled WGS sequence"/>
</dbReference>
<evidence type="ECO:0000256" key="1">
    <source>
        <dbReference type="SAM" id="MobiDB-lite"/>
    </source>
</evidence>
<dbReference type="RefSeq" id="WP_219870796.1">
    <property type="nucleotide sequence ID" value="NZ_JAHZIJ010000001.1"/>
</dbReference>
<comment type="caution">
    <text evidence="2">The sequence shown here is derived from an EMBL/GenBank/DDBJ whole genome shotgun (WGS) entry which is preliminary data.</text>
</comment>
<feature type="compositionally biased region" description="Low complexity" evidence="1">
    <location>
        <begin position="1"/>
        <end position="18"/>
    </location>
</feature>
<name>A0ABS7D109_9BACL</name>
<evidence type="ECO:0000313" key="3">
    <source>
        <dbReference type="Proteomes" id="UP000812277"/>
    </source>
</evidence>
<keyword evidence="3" id="KW-1185">Reference proteome</keyword>
<organism evidence="2 3">
    <name type="scientific">Paenibacillus oenotherae</name>
    <dbReference type="NCBI Taxonomy" id="1435645"/>
    <lineage>
        <taxon>Bacteria</taxon>
        <taxon>Bacillati</taxon>
        <taxon>Bacillota</taxon>
        <taxon>Bacilli</taxon>
        <taxon>Bacillales</taxon>
        <taxon>Paenibacillaceae</taxon>
        <taxon>Paenibacillus</taxon>
    </lineage>
</organism>
<sequence length="58" mass="5892">MENGPGEFAFEPSAAEAATAREGREAALSARLLSNRTALMKLSPDALGSGGRKLGGTT</sequence>
<proteinExistence type="predicted"/>
<gene>
    <name evidence="2" type="ORF">K0T92_02320</name>
</gene>
<feature type="region of interest" description="Disordered" evidence="1">
    <location>
        <begin position="1"/>
        <end position="22"/>
    </location>
</feature>
<evidence type="ECO:0000313" key="2">
    <source>
        <dbReference type="EMBL" id="MBW7473579.1"/>
    </source>
</evidence>
<dbReference type="EMBL" id="JAHZIJ010000001">
    <property type="protein sequence ID" value="MBW7473579.1"/>
    <property type="molecule type" value="Genomic_DNA"/>
</dbReference>